<dbReference type="OMA" id="VYRQGCY"/>
<comment type="caution">
    <text evidence="6">Lacks conserved residue(s) required for the propagation of feature annotation.</text>
</comment>
<dbReference type="PhylomeDB" id="B3RLZ1"/>
<dbReference type="EMBL" id="DS985241">
    <property type="protein sequence ID" value="EDV29608.1"/>
    <property type="molecule type" value="Genomic_DNA"/>
</dbReference>
<dbReference type="Gene3D" id="1.10.1450.10">
    <property type="entry name" value="Tetraspanin"/>
    <property type="match status" value="1"/>
</dbReference>
<reference evidence="7 8" key="1">
    <citation type="journal article" date="2008" name="Nature">
        <title>The Trichoplax genome and the nature of placozoans.</title>
        <authorList>
            <person name="Srivastava M."/>
            <person name="Begovic E."/>
            <person name="Chapman J."/>
            <person name="Putnam N.H."/>
            <person name="Hellsten U."/>
            <person name="Kawashima T."/>
            <person name="Kuo A."/>
            <person name="Mitros T."/>
            <person name="Salamov A."/>
            <person name="Carpenter M.L."/>
            <person name="Signorovitch A.Y."/>
            <person name="Moreno M.A."/>
            <person name="Kamm K."/>
            <person name="Grimwood J."/>
            <person name="Schmutz J."/>
            <person name="Shapiro H."/>
            <person name="Grigoriev I.V."/>
            <person name="Buss L.W."/>
            <person name="Schierwater B."/>
            <person name="Dellaporta S.L."/>
            <person name="Rokhsar D.S."/>
        </authorList>
    </citation>
    <scope>NUCLEOTIDE SEQUENCE [LARGE SCALE GENOMIC DNA]</scope>
    <source>
        <strain evidence="7 8">Grell-BS-1999</strain>
    </source>
</reference>
<dbReference type="eggNOG" id="KOG3882">
    <property type="taxonomic scope" value="Eukaryota"/>
</dbReference>
<dbReference type="HOGENOM" id="CLU_055524_3_0_1"/>
<keyword evidence="8" id="KW-1185">Reference proteome</keyword>
<dbReference type="OrthoDB" id="9993879at2759"/>
<dbReference type="STRING" id="10228.B3RLZ1"/>
<comment type="subcellular location">
    <subcellularLocation>
        <location evidence="1 6">Membrane</location>
        <topology evidence="1 6">Multi-pass membrane protein</topology>
    </subcellularLocation>
</comment>
<proteinExistence type="inferred from homology"/>
<keyword evidence="4 6" id="KW-1133">Transmembrane helix</keyword>
<dbReference type="SUPFAM" id="SSF48652">
    <property type="entry name" value="Tetraspanin"/>
    <property type="match status" value="1"/>
</dbReference>
<dbReference type="InterPro" id="IPR018503">
    <property type="entry name" value="Tetraspanin_CS"/>
</dbReference>
<dbReference type="PROSITE" id="PS00421">
    <property type="entry name" value="TM4_1"/>
    <property type="match status" value="1"/>
</dbReference>
<dbReference type="RefSeq" id="XP_002108810.1">
    <property type="nucleotide sequence ID" value="XM_002108774.1"/>
</dbReference>
<evidence type="ECO:0000256" key="1">
    <source>
        <dbReference type="ARBA" id="ARBA00004141"/>
    </source>
</evidence>
<evidence type="ECO:0000256" key="3">
    <source>
        <dbReference type="ARBA" id="ARBA00022692"/>
    </source>
</evidence>
<dbReference type="PANTHER" id="PTHR19282">
    <property type="entry name" value="TETRASPANIN"/>
    <property type="match status" value="1"/>
</dbReference>
<feature type="transmembrane region" description="Helical" evidence="6">
    <location>
        <begin position="55"/>
        <end position="80"/>
    </location>
</feature>
<dbReference type="Proteomes" id="UP000009022">
    <property type="component" value="Unassembled WGS sequence"/>
</dbReference>
<feature type="transmembrane region" description="Helical" evidence="6">
    <location>
        <begin position="86"/>
        <end position="111"/>
    </location>
</feature>
<dbReference type="KEGG" id="tad:TRIADDRAFT_52174"/>
<organism evidence="7 8">
    <name type="scientific">Trichoplax adhaerens</name>
    <name type="common">Trichoplax reptans</name>
    <dbReference type="NCBI Taxonomy" id="10228"/>
    <lineage>
        <taxon>Eukaryota</taxon>
        <taxon>Metazoa</taxon>
        <taxon>Placozoa</taxon>
        <taxon>Uniplacotomia</taxon>
        <taxon>Trichoplacea</taxon>
        <taxon>Trichoplacidae</taxon>
        <taxon>Trichoplax</taxon>
    </lineage>
</organism>
<name>B3RLZ1_TRIAD</name>
<dbReference type="PANTHER" id="PTHR19282:SF431">
    <property type="entry name" value="TETRASPANIN 26A, ISOFORM B-RELATED"/>
    <property type="match status" value="1"/>
</dbReference>
<dbReference type="InterPro" id="IPR008952">
    <property type="entry name" value="Tetraspanin_EC2_sf"/>
</dbReference>
<dbReference type="GeneID" id="6750024"/>
<dbReference type="CTD" id="6750024"/>
<keyword evidence="5 6" id="KW-0472">Membrane</keyword>
<feature type="transmembrane region" description="Helical" evidence="6">
    <location>
        <begin position="20"/>
        <end position="43"/>
    </location>
</feature>
<dbReference type="AlphaFoldDB" id="B3RLZ1"/>
<dbReference type="InterPro" id="IPR018499">
    <property type="entry name" value="Tetraspanin/Peripherin"/>
</dbReference>
<evidence type="ECO:0000256" key="5">
    <source>
        <dbReference type="ARBA" id="ARBA00023136"/>
    </source>
</evidence>
<dbReference type="InterPro" id="IPR000301">
    <property type="entry name" value="Tetraspanin_animals"/>
</dbReference>
<evidence type="ECO:0000256" key="6">
    <source>
        <dbReference type="RuleBase" id="RU361218"/>
    </source>
</evidence>
<evidence type="ECO:0000313" key="7">
    <source>
        <dbReference type="EMBL" id="EDV29608.1"/>
    </source>
</evidence>
<evidence type="ECO:0000313" key="8">
    <source>
        <dbReference type="Proteomes" id="UP000009022"/>
    </source>
</evidence>
<comment type="similarity">
    <text evidence="2 6">Belongs to the tetraspanin (TM4SF) family.</text>
</comment>
<dbReference type="PIRSF" id="PIRSF002419">
    <property type="entry name" value="Tetraspanin"/>
    <property type="match status" value="1"/>
</dbReference>
<accession>B3RLZ1</accession>
<evidence type="ECO:0000256" key="4">
    <source>
        <dbReference type="ARBA" id="ARBA00022989"/>
    </source>
</evidence>
<keyword evidence="3 6" id="KW-0812">Transmembrane</keyword>
<evidence type="ECO:0000256" key="2">
    <source>
        <dbReference type="ARBA" id="ARBA00006840"/>
    </source>
</evidence>
<dbReference type="PRINTS" id="PR00259">
    <property type="entry name" value="TMFOUR"/>
</dbReference>
<dbReference type="Pfam" id="PF00335">
    <property type="entry name" value="Tetraspanin"/>
    <property type="match status" value="1"/>
</dbReference>
<dbReference type="InParanoid" id="B3RLZ1"/>
<gene>
    <name evidence="7" type="ORF">TRIADDRAFT_52174</name>
</gene>
<sequence>MPSPAKTSAGHKCLTILLHLFNFILWISGVAILAASIWGLIAFGPYMKLDNQHSFSALYILLGVGILIVLIGFVGCYGAMKGSRCLLGIYSVILIVIVLAEITLGIIAFVFKGDFEAGLAVTMKPFLQKYDTDVGIKHIVDGVQQNLECCGAQNYTQWFNTSWASKQKYRDSVPSSCCPKTFFTSGTKPNNSTGLCNNLHLTYNTGNYQYPSGIKISQSACSGAVIKFLESHLGIVAGIAVAIGVFQGDEQKDAIVDLLDYVNLV</sequence>
<protein>
    <recommendedName>
        <fullName evidence="6">Tetraspanin</fullName>
    </recommendedName>
</protein>
<dbReference type="GO" id="GO:0005886">
    <property type="term" value="C:plasma membrane"/>
    <property type="evidence" value="ECO:0000318"/>
    <property type="project" value="GO_Central"/>
</dbReference>